<dbReference type="AlphaFoldDB" id="D8PL80"/>
<dbReference type="STRING" id="578458.D8PL80"/>
<dbReference type="InterPro" id="IPR011009">
    <property type="entry name" value="Kinase-like_dom_sf"/>
</dbReference>
<accession>D8PL80</accession>
<dbReference type="HOGENOM" id="CLU_015199_1_0_1"/>
<evidence type="ECO:0000256" key="1">
    <source>
        <dbReference type="SAM" id="MobiDB-lite"/>
    </source>
</evidence>
<feature type="compositionally biased region" description="Basic residues" evidence="1">
    <location>
        <begin position="884"/>
        <end position="897"/>
    </location>
</feature>
<dbReference type="Gene3D" id="1.10.510.10">
    <property type="entry name" value="Transferase(Phosphotransferase) domain 1"/>
    <property type="match status" value="1"/>
</dbReference>
<dbReference type="Proteomes" id="UP000007431">
    <property type="component" value="Unassembled WGS sequence"/>
</dbReference>
<dbReference type="OMA" id="ANENIWS"/>
<feature type="compositionally biased region" description="Low complexity" evidence="1">
    <location>
        <begin position="789"/>
        <end position="807"/>
    </location>
</feature>
<dbReference type="OrthoDB" id="3266921at2759"/>
<keyword evidence="4" id="KW-1185">Reference proteome</keyword>
<gene>
    <name evidence="3" type="ORF">SCHCODRAFT_104595</name>
</gene>
<dbReference type="InterPro" id="IPR040976">
    <property type="entry name" value="Pkinase_fungal"/>
</dbReference>
<feature type="region of interest" description="Disordered" evidence="1">
    <location>
        <begin position="749"/>
        <end position="897"/>
    </location>
</feature>
<feature type="domain" description="Fungal-type protein kinase" evidence="2">
    <location>
        <begin position="173"/>
        <end position="570"/>
    </location>
</feature>
<feature type="non-terminal residue" evidence="3">
    <location>
        <position position="897"/>
    </location>
</feature>
<dbReference type="InParanoid" id="D8PL80"/>
<feature type="compositionally biased region" description="Polar residues" evidence="1">
    <location>
        <begin position="854"/>
        <end position="865"/>
    </location>
</feature>
<dbReference type="RefSeq" id="XP_003038961.1">
    <property type="nucleotide sequence ID" value="XM_003038915.1"/>
</dbReference>
<proteinExistence type="predicted"/>
<dbReference type="EMBL" id="GL377302">
    <property type="protein sequence ID" value="EFJ04059.1"/>
    <property type="molecule type" value="Genomic_DNA"/>
</dbReference>
<evidence type="ECO:0000259" key="2">
    <source>
        <dbReference type="Pfam" id="PF17667"/>
    </source>
</evidence>
<evidence type="ECO:0000313" key="3">
    <source>
        <dbReference type="EMBL" id="EFJ04059.1"/>
    </source>
</evidence>
<dbReference type="GeneID" id="9594984"/>
<dbReference type="SUPFAM" id="SSF56112">
    <property type="entry name" value="Protein kinase-like (PK-like)"/>
    <property type="match status" value="1"/>
</dbReference>
<reference evidence="3 4" key="1">
    <citation type="journal article" date="2010" name="Nat. Biotechnol.">
        <title>Genome sequence of the model mushroom Schizophyllum commune.</title>
        <authorList>
            <person name="Ohm R.A."/>
            <person name="de Jong J.F."/>
            <person name="Lugones L.G."/>
            <person name="Aerts A."/>
            <person name="Kothe E."/>
            <person name="Stajich J.E."/>
            <person name="de Vries R.P."/>
            <person name="Record E."/>
            <person name="Levasseur A."/>
            <person name="Baker S.E."/>
            <person name="Bartholomew K.A."/>
            <person name="Coutinho P.M."/>
            <person name="Erdmann S."/>
            <person name="Fowler T.J."/>
            <person name="Gathman A.C."/>
            <person name="Lombard V."/>
            <person name="Henrissat B."/>
            <person name="Knabe N."/>
            <person name="Kuees U."/>
            <person name="Lilly W.W."/>
            <person name="Lindquist E."/>
            <person name="Lucas S."/>
            <person name="Magnuson J.K."/>
            <person name="Piumi F."/>
            <person name="Raudaskoski M."/>
            <person name="Salamov A."/>
            <person name="Schmutz J."/>
            <person name="Schwarze F.W.M.R."/>
            <person name="vanKuyk P.A."/>
            <person name="Horton J.S."/>
            <person name="Grigoriev I.V."/>
            <person name="Woesten H.A.B."/>
        </authorList>
    </citation>
    <scope>NUCLEOTIDE SEQUENCE [LARGE SCALE GENOMIC DNA]</scope>
    <source>
        <strain evidence="4">H4-8 / FGSC 9210</strain>
    </source>
</reference>
<dbReference type="VEuPathDB" id="FungiDB:SCHCODRAFT_02564282"/>
<sequence length="897" mass="100982">MGRVPSECRFNINVRTCDKTRRYYSVKDFYAAYATGWEPLNEEQRHALTLALDEANVYRNGRWVALPDPKPKVLEDVHFNPLEKVFSEVVMLAEKTLPDRFKLENRTTNFRCRARLTTSSDADADVPSASHKVDAVNTRIEASDPKGASSRWGSAHNSYIRIRQTGELVLTADALVTGEFKPDDTPGDQFDNIKKQYAHAGHAFYNDVGRIAVFSFTIEKTRMRIWCHTHARTGLTEAFDIHTNFLDLVEFILFSTYAPLSVLGVDTTVRRVADSNNNLQYQFDCYDPQTNVRTTYETTRCLDEAFAMELYSRSTRVYEVHQVLGDPQANERTLAKEPHVLRDYYDRADVKEKNPERFIQDGIKRKLESKGVWAEAAPHFMRIKEDGVVRIPASADTTVPAPALHEKQHMRTVYEQLCIDLYKVNDPKLFFYAMSQVPKILRYMKLAGHVHRDVSPGNFLLHYLKNNGALPDPASISQTAREDWVTIISDLEFARPYLDAPKDDQNPGTPFYAAVEVYYQRYSFLPEYEFEPRLIITDNPDSSDDDERPVIPPPPHFAYNFYHDAEAALWMALDFVCRRISSKRRALITSGKLTARDFLWDYAATIFSYDSTGRYELMGKNGAETYRLHNVLKEVYGTDCPVKQLAGLVNKLARAYTTLEATNPSDPSIQFKSGHAAYDPKLFTDELYDAMETVFLTISDYYAEPANADIFVSIYDPLDSDPTAQVAPRPLPSDHFHCDLNHDGDYHTVEAGAGNYSDDETGADDVSGAHSPHNGTAALKTTSEDAKTTTDAATAAGSGTSGSSAAACDIASEKKRKRGDDASTEPQAPARKVRRTRIKGAEPTRRSKRIAALLQSQQVATQNQPAGRAARRKRGVQPTETRTRALRPRKARGTGSQ</sequence>
<name>D8PL80_SCHCM</name>
<evidence type="ECO:0000313" key="4">
    <source>
        <dbReference type="Proteomes" id="UP000007431"/>
    </source>
</evidence>
<organism evidence="4">
    <name type="scientific">Schizophyllum commune (strain H4-8 / FGSC 9210)</name>
    <name type="common">Split gill fungus</name>
    <dbReference type="NCBI Taxonomy" id="578458"/>
    <lineage>
        <taxon>Eukaryota</taxon>
        <taxon>Fungi</taxon>
        <taxon>Dikarya</taxon>
        <taxon>Basidiomycota</taxon>
        <taxon>Agaricomycotina</taxon>
        <taxon>Agaricomycetes</taxon>
        <taxon>Agaricomycetidae</taxon>
        <taxon>Agaricales</taxon>
        <taxon>Schizophyllaceae</taxon>
        <taxon>Schizophyllum</taxon>
    </lineage>
</organism>
<protein>
    <recommendedName>
        <fullName evidence="2">Fungal-type protein kinase domain-containing protein</fullName>
    </recommendedName>
</protein>
<dbReference type="Pfam" id="PF17667">
    <property type="entry name" value="Pkinase_fungal"/>
    <property type="match status" value="1"/>
</dbReference>
<dbReference type="KEGG" id="scm:SCHCO_02564282"/>